<dbReference type="InterPro" id="IPR036770">
    <property type="entry name" value="Ankyrin_rpt-contain_sf"/>
</dbReference>
<dbReference type="PANTHER" id="PTHR46586:SF3">
    <property type="entry name" value="ANKYRIN REPEAT-CONTAINING PROTEIN"/>
    <property type="match status" value="1"/>
</dbReference>
<dbReference type="STRING" id="930990.A0A067MXQ6"/>
<protein>
    <recommendedName>
        <fullName evidence="3">Ankyrin repeat protein</fullName>
    </recommendedName>
</protein>
<evidence type="ECO:0000313" key="1">
    <source>
        <dbReference type="EMBL" id="KDQ20369.1"/>
    </source>
</evidence>
<proteinExistence type="predicted"/>
<dbReference type="OrthoDB" id="70387at2759"/>
<dbReference type="Gene3D" id="1.25.40.20">
    <property type="entry name" value="Ankyrin repeat-containing domain"/>
    <property type="match status" value="1"/>
</dbReference>
<dbReference type="InterPro" id="IPR052050">
    <property type="entry name" value="SecEffector_AnkRepeat"/>
</dbReference>
<reference evidence="2" key="1">
    <citation type="journal article" date="2014" name="Proc. Natl. Acad. Sci. U.S.A.">
        <title>Extensive sampling of basidiomycete genomes demonstrates inadequacy of the white-rot/brown-rot paradigm for wood decay fungi.</title>
        <authorList>
            <person name="Riley R."/>
            <person name="Salamov A.A."/>
            <person name="Brown D.W."/>
            <person name="Nagy L.G."/>
            <person name="Floudas D."/>
            <person name="Held B.W."/>
            <person name="Levasseur A."/>
            <person name="Lombard V."/>
            <person name="Morin E."/>
            <person name="Otillar R."/>
            <person name="Lindquist E.A."/>
            <person name="Sun H."/>
            <person name="LaButti K.M."/>
            <person name="Schmutz J."/>
            <person name="Jabbour D."/>
            <person name="Luo H."/>
            <person name="Baker S.E."/>
            <person name="Pisabarro A.G."/>
            <person name="Walton J.D."/>
            <person name="Blanchette R.A."/>
            <person name="Henrissat B."/>
            <person name="Martin F."/>
            <person name="Cullen D."/>
            <person name="Hibbett D.S."/>
            <person name="Grigoriev I.V."/>
        </authorList>
    </citation>
    <scope>NUCLEOTIDE SEQUENCE [LARGE SCALE GENOMIC DNA]</scope>
    <source>
        <strain evidence="2">FD-172 SS1</strain>
    </source>
</reference>
<sequence>MAVGVRTSLKQPREWEQATRMDEAVLSGSLVRVRSADPTSLTQAGARVAIRFGYLDILEYLRDNARPAFERHYGVDGARIPNLASQLGRTSVLEWWLASGDFPKIYRADAMDDASTNGHVQVLEWWLQSRLPLKYTEASLEHASAKGHIAVLAWWKQSGLPLKIGRVMESAAKAPTFDALDWWARSQLDFKYDNAAVLHASCAGKVEVLRWWHESGLQMMYDREVLTGATRHNRPEVLEWWGKSGLPIQYRICDIEEALEDAVRPGSESKEWWARRGVNFNATNVEWMKWKNLN</sequence>
<accession>A0A067MXQ6</accession>
<gene>
    <name evidence="1" type="ORF">BOTBODRAFT_26371</name>
</gene>
<dbReference type="HOGENOM" id="CLU_042810_0_0_1"/>
<name>A0A067MXQ6_BOTB1</name>
<dbReference type="SUPFAM" id="SSF140860">
    <property type="entry name" value="Pseudo ankyrin repeat-like"/>
    <property type="match status" value="1"/>
</dbReference>
<dbReference type="EMBL" id="KL198017">
    <property type="protein sequence ID" value="KDQ20369.1"/>
    <property type="molecule type" value="Genomic_DNA"/>
</dbReference>
<evidence type="ECO:0008006" key="3">
    <source>
        <dbReference type="Google" id="ProtNLM"/>
    </source>
</evidence>
<dbReference type="Proteomes" id="UP000027195">
    <property type="component" value="Unassembled WGS sequence"/>
</dbReference>
<evidence type="ECO:0000313" key="2">
    <source>
        <dbReference type="Proteomes" id="UP000027195"/>
    </source>
</evidence>
<keyword evidence="2" id="KW-1185">Reference proteome</keyword>
<dbReference type="AlphaFoldDB" id="A0A067MXQ6"/>
<dbReference type="PANTHER" id="PTHR46586">
    <property type="entry name" value="ANKYRIN REPEAT-CONTAINING PROTEIN"/>
    <property type="match status" value="1"/>
</dbReference>
<dbReference type="InParanoid" id="A0A067MXQ6"/>
<organism evidence="1 2">
    <name type="scientific">Botryobasidium botryosum (strain FD-172 SS1)</name>
    <dbReference type="NCBI Taxonomy" id="930990"/>
    <lineage>
        <taxon>Eukaryota</taxon>
        <taxon>Fungi</taxon>
        <taxon>Dikarya</taxon>
        <taxon>Basidiomycota</taxon>
        <taxon>Agaricomycotina</taxon>
        <taxon>Agaricomycetes</taxon>
        <taxon>Cantharellales</taxon>
        <taxon>Botryobasidiaceae</taxon>
        <taxon>Botryobasidium</taxon>
    </lineage>
</organism>